<protein>
    <submittedName>
        <fullName evidence="1">Uncharacterized protein</fullName>
    </submittedName>
</protein>
<proteinExistence type="predicted"/>
<organism evidence="1">
    <name type="scientific">Anguilla anguilla</name>
    <name type="common">European freshwater eel</name>
    <name type="synonym">Muraena anguilla</name>
    <dbReference type="NCBI Taxonomy" id="7936"/>
    <lineage>
        <taxon>Eukaryota</taxon>
        <taxon>Metazoa</taxon>
        <taxon>Chordata</taxon>
        <taxon>Craniata</taxon>
        <taxon>Vertebrata</taxon>
        <taxon>Euteleostomi</taxon>
        <taxon>Actinopterygii</taxon>
        <taxon>Neopterygii</taxon>
        <taxon>Teleostei</taxon>
        <taxon>Anguilliformes</taxon>
        <taxon>Anguillidae</taxon>
        <taxon>Anguilla</taxon>
    </lineage>
</organism>
<dbReference type="EMBL" id="GBXM01032181">
    <property type="protein sequence ID" value="JAH76396.1"/>
    <property type="molecule type" value="Transcribed_RNA"/>
</dbReference>
<evidence type="ECO:0000313" key="1">
    <source>
        <dbReference type="EMBL" id="JAH76396.1"/>
    </source>
</evidence>
<accession>A0A0E9VEG9</accession>
<reference evidence="1" key="2">
    <citation type="journal article" date="2015" name="Fish Shellfish Immunol.">
        <title>Early steps in the European eel (Anguilla anguilla)-Vibrio vulnificus interaction in the gills: Role of the RtxA13 toxin.</title>
        <authorList>
            <person name="Callol A."/>
            <person name="Pajuelo D."/>
            <person name="Ebbesson L."/>
            <person name="Teles M."/>
            <person name="MacKenzie S."/>
            <person name="Amaro C."/>
        </authorList>
    </citation>
    <scope>NUCLEOTIDE SEQUENCE</scope>
</reference>
<dbReference type="AlphaFoldDB" id="A0A0E9VEG9"/>
<name>A0A0E9VEG9_ANGAN</name>
<reference evidence="1" key="1">
    <citation type="submission" date="2014-11" db="EMBL/GenBank/DDBJ databases">
        <authorList>
            <person name="Amaro Gonzalez C."/>
        </authorList>
    </citation>
    <scope>NUCLEOTIDE SEQUENCE</scope>
</reference>
<sequence length="18" mass="1802">MECSGDECCSIAGGITEP</sequence>